<dbReference type="KEGG" id="hsr:HSBAA_55350"/>
<evidence type="ECO:0000313" key="1">
    <source>
        <dbReference type="EMBL" id="BBI64229.1"/>
    </source>
</evidence>
<gene>
    <name evidence="1" type="ORF">HSBAA_55350</name>
</gene>
<organism evidence="1 2">
    <name type="scientific">Vreelandella sulfidaeris</name>
    <dbReference type="NCBI Taxonomy" id="115553"/>
    <lineage>
        <taxon>Bacteria</taxon>
        <taxon>Pseudomonadati</taxon>
        <taxon>Pseudomonadota</taxon>
        <taxon>Gammaproteobacteria</taxon>
        <taxon>Oceanospirillales</taxon>
        <taxon>Halomonadaceae</taxon>
        <taxon>Vreelandella</taxon>
    </lineage>
</organism>
<dbReference type="AlphaFoldDB" id="A0A455UJ22"/>
<sequence>MTSIYCASSSRVTYSRFTNTNATTVSGAANNKPAKPNKVLAANNENNSNAGKAYGTLLYQWL</sequence>
<proteinExistence type="predicted"/>
<accession>A0A455UJ22</accession>
<name>A0A455UJ22_9GAMM</name>
<dbReference type="EMBL" id="AP019514">
    <property type="protein sequence ID" value="BBI64229.1"/>
    <property type="molecule type" value="Genomic_DNA"/>
</dbReference>
<evidence type="ECO:0000313" key="2">
    <source>
        <dbReference type="Proteomes" id="UP000320231"/>
    </source>
</evidence>
<protein>
    <submittedName>
        <fullName evidence="1">Uncharacterized protein</fullName>
    </submittedName>
</protein>
<dbReference type="Proteomes" id="UP000320231">
    <property type="component" value="Chromosome"/>
</dbReference>
<reference evidence="1 2" key="1">
    <citation type="journal article" date="2019" name="Microbiol. Resour. Announc.">
        <title>Complete Genome Sequence of Halomonas sulfidaeris Strain Esulfide1 Isolated from a Metal Sulfide Rock at a Depth of 2,200 Meters, Obtained Using Nanopore Sequencing.</title>
        <authorList>
            <person name="Saito M."/>
            <person name="Nishigata A."/>
            <person name="Galipon J."/>
            <person name="Arakawa K."/>
        </authorList>
    </citation>
    <scope>NUCLEOTIDE SEQUENCE [LARGE SCALE GENOMIC DNA]</scope>
    <source>
        <strain evidence="1 2">ATCC BAA-803</strain>
    </source>
</reference>